<organism evidence="3 4">
    <name type="scientific">Physocladia obscura</name>
    <dbReference type="NCBI Taxonomy" id="109957"/>
    <lineage>
        <taxon>Eukaryota</taxon>
        <taxon>Fungi</taxon>
        <taxon>Fungi incertae sedis</taxon>
        <taxon>Chytridiomycota</taxon>
        <taxon>Chytridiomycota incertae sedis</taxon>
        <taxon>Chytridiomycetes</taxon>
        <taxon>Chytridiales</taxon>
        <taxon>Chytriomycetaceae</taxon>
        <taxon>Physocladia</taxon>
    </lineage>
</organism>
<comment type="caution">
    <text evidence="3">The sequence shown here is derived from an EMBL/GenBank/DDBJ whole genome shotgun (WGS) entry which is preliminary data.</text>
</comment>
<dbReference type="GO" id="GO:0005506">
    <property type="term" value="F:iron ion binding"/>
    <property type="evidence" value="ECO:0007669"/>
    <property type="project" value="TreeGrafter"/>
</dbReference>
<dbReference type="GO" id="GO:0051537">
    <property type="term" value="F:2 iron, 2 sulfur cluster binding"/>
    <property type="evidence" value="ECO:0007669"/>
    <property type="project" value="TreeGrafter"/>
</dbReference>
<accession>A0AAD5SQV6</accession>
<dbReference type="InterPro" id="IPR000361">
    <property type="entry name" value="ATAP_core_dom"/>
</dbReference>
<dbReference type="InterPro" id="IPR016092">
    <property type="entry name" value="ATAP"/>
</dbReference>
<dbReference type="GO" id="GO:0016226">
    <property type="term" value="P:iron-sulfur cluster assembly"/>
    <property type="evidence" value="ECO:0007669"/>
    <property type="project" value="InterPro"/>
</dbReference>
<keyword evidence="4" id="KW-1185">Reference proteome</keyword>
<proteinExistence type="inferred from homology"/>
<dbReference type="InterPro" id="IPR035903">
    <property type="entry name" value="HesB-like_dom_sf"/>
</dbReference>
<dbReference type="NCBIfam" id="TIGR00049">
    <property type="entry name" value="iron-sulfur cluster assembly accessory protein"/>
    <property type="match status" value="1"/>
</dbReference>
<reference evidence="3" key="1">
    <citation type="submission" date="2020-05" db="EMBL/GenBank/DDBJ databases">
        <title>Phylogenomic resolution of chytrid fungi.</title>
        <authorList>
            <person name="Stajich J.E."/>
            <person name="Amses K."/>
            <person name="Simmons R."/>
            <person name="Seto K."/>
            <person name="Myers J."/>
            <person name="Bonds A."/>
            <person name="Quandt C.A."/>
            <person name="Barry K."/>
            <person name="Liu P."/>
            <person name="Grigoriev I."/>
            <person name="Longcore J.E."/>
            <person name="James T.Y."/>
        </authorList>
    </citation>
    <scope>NUCLEOTIDE SEQUENCE</scope>
    <source>
        <strain evidence="3">JEL0513</strain>
    </source>
</reference>
<feature type="domain" description="Core" evidence="2">
    <location>
        <begin position="14"/>
        <end position="89"/>
    </location>
</feature>
<name>A0AAD5SQV6_9FUNG</name>
<gene>
    <name evidence="3" type="primary">ISA2</name>
    <name evidence="3" type="ORF">HK100_007329</name>
</gene>
<comment type="similarity">
    <text evidence="1">Belongs to the HesB/IscA family.</text>
</comment>
<evidence type="ECO:0000313" key="4">
    <source>
        <dbReference type="Proteomes" id="UP001211907"/>
    </source>
</evidence>
<dbReference type="EMBL" id="JADGJH010003446">
    <property type="protein sequence ID" value="KAJ3090888.1"/>
    <property type="molecule type" value="Genomic_DNA"/>
</dbReference>
<feature type="non-terminal residue" evidence="3">
    <location>
        <position position="95"/>
    </location>
</feature>
<dbReference type="PANTHER" id="PTHR43011:SF1">
    <property type="entry name" value="IRON-SULFUR CLUSTER ASSEMBLY 2 HOMOLOG, MITOCHONDRIAL"/>
    <property type="match status" value="1"/>
</dbReference>
<dbReference type="PANTHER" id="PTHR43011">
    <property type="entry name" value="IRON-SULFUR CLUSTER ASSEMBLY 2 HOMOLOG, MITOCHONDRIAL"/>
    <property type="match status" value="1"/>
</dbReference>
<evidence type="ECO:0000259" key="2">
    <source>
        <dbReference type="Pfam" id="PF01521"/>
    </source>
</evidence>
<dbReference type="Pfam" id="PF01521">
    <property type="entry name" value="Fe-S_biosyn"/>
    <property type="match status" value="1"/>
</dbReference>
<evidence type="ECO:0000256" key="1">
    <source>
        <dbReference type="ARBA" id="ARBA00006718"/>
    </source>
</evidence>
<dbReference type="SUPFAM" id="SSF89360">
    <property type="entry name" value="HesB-like domain"/>
    <property type="match status" value="1"/>
</dbReference>
<evidence type="ECO:0000313" key="3">
    <source>
        <dbReference type="EMBL" id="KAJ3090888.1"/>
    </source>
</evidence>
<protein>
    <submittedName>
        <fullName evidence="3">[4Fe-4S] proteins maturation</fullName>
    </submittedName>
</protein>
<dbReference type="GO" id="GO:0051539">
    <property type="term" value="F:4 iron, 4 sulfur cluster binding"/>
    <property type="evidence" value="ECO:0007669"/>
    <property type="project" value="TreeGrafter"/>
</dbReference>
<sequence length="95" mass="10139">MTSNPQRINAINAKNAASGPPQAFRISVDSGGCHGYQYVMGLTRDVDYLEDVVFKKDGATVVIDKISLDLCAGSTLEFVEELIGSSFQVTGNPKA</sequence>
<dbReference type="GO" id="GO:0005739">
    <property type="term" value="C:mitochondrion"/>
    <property type="evidence" value="ECO:0007669"/>
    <property type="project" value="TreeGrafter"/>
</dbReference>
<dbReference type="AlphaFoldDB" id="A0AAD5SQV6"/>
<dbReference type="Gene3D" id="2.60.300.12">
    <property type="entry name" value="HesB-like domain"/>
    <property type="match status" value="1"/>
</dbReference>
<dbReference type="Proteomes" id="UP001211907">
    <property type="component" value="Unassembled WGS sequence"/>
</dbReference>